<dbReference type="AlphaFoldDB" id="Q97D22"/>
<proteinExistence type="predicted"/>
<dbReference type="GeneID" id="45000158"/>
<name>Q97D22_CLOAB</name>
<keyword evidence="2" id="KW-1185">Reference proteome</keyword>
<evidence type="ECO:0000313" key="1">
    <source>
        <dbReference type="EMBL" id="AAK81582.1"/>
    </source>
</evidence>
<dbReference type="HOGENOM" id="CLU_065973_0_0_9"/>
<dbReference type="EMBL" id="AE001437">
    <property type="protein sequence ID" value="AAK81582.1"/>
    <property type="molecule type" value="Genomic_DNA"/>
</dbReference>
<sequence length="311" mass="35070">METIIKNYSLLKGIIHKELYDNGNIKSFILDKKNELPTNYGTLIPQYDSSYERRKYIDSVSFYKSGKLKSIYLQNQTTINTPIGKLPSELITFYENGALKRVFPLNGKLGGYWSEQDEYSLAEDTSFNLKVGSFNKKIINVYFYNSGNLKSITFWPKNTPIIDTPIGKAEVRIGLSLYENGCLKSFEPNKPLLLQTPIGKITAYDSNASGINGDLNSVNFYECGDLKSLVTSSDKVTITSVDGKKTVYEPGLRLSIIDNKSLEVIPLNITFYDNKVQFNNSKKDEYDITASTFTIEHLSFKQSSPCTNCSK</sequence>
<organism evidence="1 2">
    <name type="scientific">Clostridium acetobutylicum (strain ATCC 824 / DSM 792 / JCM 1419 / IAM 19013 / LMG 5710 / NBRC 13948 / NRRL B-527 / VKM B-1787 / 2291 / W)</name>
    <dbReference type="NCBI Taxonomy" id="272562"/>
    <lineage>
        <taxon>Bacteria</taxon>
        <taxon>Bacillati</taxon>
        <taxon>Bacillota</taxon>
        <taxon>Clostridia</taxon>
        <taxon>Eubacteriales</taxon>
        <taxon>Clostridiaceae</taxon>
        <taxon>Clostridium</taxon>
    </lineage>
</organism>
<dbReference type="RefSeq" id="WP_010966922.1">
    <property type="nucleotide sequence ID" value="NC_003030.1"/>
</dbReference>
<dbReference type="KEGG" id="cac:CA_C3660"/>
<accession>Q97D22</accession>
<dbReference type="PATRIC" id="fig|272562.8.peg.3849"/>
<dbReference type="STRING" id="272562.CA_C3660"/>
<dbReference type="OrthoDB" id="594021at2"/>
<dbReference type="PIR" id="C97349">
    <property type="entry name" value="C97349"/>
</dbReference>
<evidence type="ECO:0000313" key="2">
    <source>
        <dbReference type="Proteomes" id="UP000000814"/>
    </source>
</evidence>
<dbReference type="eggNOG" id="COG2849">
    <property type="taxonomic scope" value="Bacteria"/>
</dbReference>
<gene>
    <name evidence="1" type="ordered locus">CA_C3660</name>
</gene>
<reference evidence="1 2" key="1">
    <citation type="journal article" date="2001" name="J. Bacteriol.">
        <title>Genome sequence and comparative analysis of the solvent-producing bacterium Clostridium acetobutylicum.</title>
        <authorList>
            <person name="Nolling J."/>
            <person name="Breton G."/>
            <person name="Omelchenko M.V."/>
            <person name="Makarova K.S."/>
            <person name="Zeng Q."/>
            <person name="Gibson R."/>
            <person name="Lee H.M."/>
            <person name="Dubois J."/>
            <person name="Qiu D."/>
            <person name="Hitti J."/>
            <person name="Wolf Y.I."/>
            <person name="Tatusov R.L."/>
            <person name="Sabathe F."/>
            <person name="Doucette-Stamm L."/>
            <person name="Soucaille P."/>
            <person name="Daly M.J."/>
            <person name="Bennett G.N."/>
            <person name="Koonin E.V."/>
            <person name="Smith D.R."/>
        </authorList>
    </citation>
    <scope>NUCLEOTIDE SEQUENCE [LARGE SCALE GENOMIC DNA]</scope>
    <source>
        <strain evidence="2">ATCC 824 / DSM 792 / JCM 1419 / LMG 5710 / VKM B-1787</strain>
    </source>
</reference>
<dbReference type="Proteomes" id="UP000000814">
    <property type="component" value="Chromosome"/>
</dbReference>
<protein>
    <submittedName>
        <fullName evidence="1">Uncharacterized protein, homolog of Desulfovibrio gigas (Gi:6978031)</fullName>
    </submittedName>
</protein>